<evidence type="ECO:0000256" key="6">
    <source>
        <dbReference type="ARBA" id="ARBA00022840"/>
    </source>
</evidence>
<dbReference type="EC" id="2.7.1.35" evidence="2"/>
<dbReference type="InterPro" id="IPR013749">
    <property type="entry name" value="PM/HMP-P_kinase-1"/>
</dbReference>
<feature type="domain" description="Pyridoxamine kinase/Phosphomethylpyrimidine kinase" evidence="7">
    <location>
        <begin position="74"/>
        <end position="215"/>
    </location>
</feature>
<reference evidence="8" key="1">
    <citation type="journal article" date="2020" name="Stud. Mycol.">
        <title>101 Dothideomycetes genomes: a test case for predicting lifestyles and emergence of pathogens.</title>
        <authorList>
            <person name="Haridas S."/>
            <person name="Albert R."/>
            <person name="Binder M."/>
            <person name="Bloem J."/>
            <person name="Labutti K."/>
            <person name="Salamov A."/>
            <person name="Andreopoulos B."/>
            <person name="Baker S."/>
            <person name="Barry K."/>
            <person name="Bills G."/>
            <person name="Bluhm B."/>
            <person name="Cannon C."/>
            <person name="Castanera R."/>
            <person name="Culley D."/>
            <person name="Daum C."/>
            <person name="Ezra D."/>
            <person name="Gonzalez J."/>
            <person name="Henrissat B."/>
            <person name="Kuo A."/>
            <person name="Liang C."/>
            <person name="Lipzen A."/>
            <person name="Lutzoni F."/>
            <person name="Magnuson J."/>
            <person name="Mondo S."/>
            <person name="Nolan M."/>
            <person name="Ohm R."/>
            <person name="Pangilinan J."/>
            <person name="Park H.-J."/>
            <person name="Ramirez L."/>
            <person name="Alfaro M."/>
            <person name="Sun H."/>
            <person name="Tritt A."/>
            <person name="Yoshinaga Y."/>
            <person name="Zwiers L.-H."/>
            <person name="Turgeon B."/>
            <person name="Goodwin S."/>
            <person name="Spatafora J."/>
            <person name="Crous P."/>
            <person name="Grigoriev I."/>
        </authorList>
    </citation>
    <scope>NUCLEOTIDE SEQUENCE</scope>
    <source>
        <strain evidence="8">CBS 480.64</strain>
    </source>
</reference>
<dbReference type="GO" id="GO:0008478">
    <property type="term" value="F:pyridoxal kinase activity"/>
    <property type="evidence" value="ECO:0007669"/>
    <property type="project" value="UniProtKB-EC"/>
</dbReference>
<dbReference type="InterPro" id="IPR004625">
    <property type="entry name" value="PyrdxlKinase"/>
</dbReference>
<evidence type="ECO:0000313" key="9">
    <source>
        <dbReference type="Proteomes" id="UP000799421"/>
    </source>
</evidence>
<keyword evidence="6" id="KW-0067">ATP-binding</keyword>
<dbReference type="OrthoDB" id="2104723at2759"/>
<protein>
    <recommendedName>
        <fullName evidence="2">pyridoxal kinase</fullName>
        <ecNumber evidence="2">2.7.1.35</ecNumber>
    </recommendedName>
</protein>
<dbReference type="NCBIfam" id="TIGR00687">
    <property type="entry name" value="pyridox_kin"/>
    <property type="match status" value="1"/>
</dbReference>
<dbReference type="EMBL" id="MU005961">
    <property type="protein sequence ID" value="KAF2863371.1"/>
    <property type="molecule type" value="Genomic_DNA"/>
</dbReference>
<name>A0A6A7C775_9PEZI</name>
<keyword evidence="4" id="KW-0547">Nucleotide-binding</keyword>
<keyword evidence="5 8" id="KW-0418">Kinase</keyword>
<dbReference type="CDD" id="cd01173">
    <property type="entry name" value="pyridoxal_pyridoxamine_kinase"/>
    <property type="match status" value="1"/>
</dbReference>
<evidence type="ECO:0000256" key="1">
    <source>
        <dbReference type="ARBA" id="ARBA00008805"/>
    </source>
</evidence>
<dbReference type="PANTHER" id="PTHR10534">
    <property type="entry name" value="PYRIDOXAL KINASE"/>
    <property type="match status" value="1"/>
</dbReference>
<dbReference type="GO" id="GO:0005829">
    <property type="term" value="C:cytosol"/>
    <property type="evidence" value="ECO:0007669"/>
    <property type="project" value="TreeGrafter"/>
</dbReference>
<dbReference type="GO" id="GO:0009443">
    <property type="term" value="P:pyridoxal 5'-phosphate salvage"/>
    <property type="evidence" value="ECO:0007669"/>
    <property type="project" value="InterPro"/>
</dbReference>
<accession>A0A6A7C775</accession>
<evidence type="ECO:0000256" key="5">
    <source>
        <dbReference type="ARBA" id="ARBA00022777"/>
    </source>
</evidence>
<evidence type="ECO:0000259" key="7">
    <source>
        <dbReference type="Pfam" id="PF08543"/>
    </source>
</evidence>
<dbReference type="PANTHER" id="PTHR10534:SF2">
    <property type="entry name" value="PYRIDOXAL KINASE"/>
    <property type="match status" value="1"/>
</dbReference>
<dbReference type="Gene3D" id="3.40.1190.20">
    <property type="match status" value="1"/>
</dbReference>
<evidence type="ECO:0000256" key="3">
    <source>
        <dbReference type="ARBA" id="ARBA00022679"/>
    </source>
</evidence>
<evidence type="ECO:0000313" key="8">
    <source>
        <dbReference type="EMBL" id="KAF2863371.1"/>
    </source>
</evidence>
<gene>
    <name evidence="8" type="ORF">K470DRAFT_124413</name>
</gene>
<evidence type="ECO:0000256" key="4">
    <source>
        <dbReference type="ARBA" id="ARBA00022741"/>
    </source>
</evidence>
<proteinExistence type="inferred from homology"/>
<sequence length="314" mass="34771">MATFCMQTLGCEVSAINTVNYSNHVAYKMVKGRKTMAEEVADVWTGLKNARLDRFDMMLSGYCPSAALVEEVGKIAHELKSRSSPFFWVLDPVMGDNGRIYVAEDTVPVYKKLLPDADLILPNQFEAELLSGEEIKNVSGVARAISKLHKEHGIPHVLITSVRLAEDSESMFCVGSTANSKKEPRAFRISIPLFPVFFSGTGDMFASLMVGRLRQAANEAKLLDKPHWKSPDEVDAVHQPLAKAAEKVLASMHAVLLDTTKHYEAAWRETLDESEQERHVRLTRAAEVRLVRNSKLLVSPPMVPGLVAQPLDSA</sequence>
<keyword evidence="9" id="KW-1185">Reference proteome</keyword>
<keyword evidence="3" id="KW-0808">Transferase</keyword>
<dbReference type="Pfam" id="PF08543">
    <property type="entry name" value="Phos_pyr_kin"/>
    <property type="match status" value="1"/>
</dbReference>
<evidence type="ECO:0000256" key="2">
    <source>
        <dbReference type="ARBA" id="ARBA00012104"/>
    </source>
</evidence>
<dbReference type="AlphaFoldDB" id="A0A6A7C775"/>
<dbReference type="GO" id="GO:0005524">
    <property type="term" value="F:ATP binding"/>
    <property type="evidence" value="ECO:0007669"/>
    <property type="project" value="UniProtKB-KW"/>
</dbReference>
<organism evidence="8 9">
    <name type="scientific">Piedraia hortae CBS 480.64</name>
    <dbReference type="NCBI Taxonomy" id="1314780"/>
    <lineage>
        <taxon>Eukaryota</taxon>
        <taxon>Fungi</taxon>
        <taxon>Dikarya</taxon>
        <taxon>Ascomycota</taxon>
        <taxon>Pezizomycotina</taxon>
        <taxon>Dothideomycetes</taxon>
        <taxon>Dothideomycetidae</taxon>
        <taxon>Capnodiales</taxon>
        <taxon>Piedraiaceae</taxon>
        <taxon>Piedraia</taxon>
    </lineage>
</organism>
<dbReference type="InterPro" id="IPR029056">
    <property type="entry name" value="Ribokinase-like"/>
</dbReference>
<comment type="similarity">
    <text evidence="1">Belongs to the pyridoxine kinase family.</text>
</comment>
<dbReference type="Proteomes" id="UP000799421">
    <property type="component" value="Unassembled WGS sequence"/>
</dbReference>
<dbReference type="SUPFAM" id="SSF53613">
    <property type="entry name" value="Ribokinase-like"/>
    <property type="match status" value="1"/>
</dbReference>